<sequence length="104" mass="11435">MGYLPLNVPRFYTPRVPHRKTTPMVRNPCAELTSCMASQPPLRCPRPCVPAPGAASPAAPTLPVSRGLQKLYIRVCWTTRWRRACPDDDRPACSAACPPYISAS</sequence>
<reference evidence="1 2" key="1">
    <citation type="submission" date="2016-01" db="EMBL/GenBank/DDBJ databases">
        <title>Biosynthesis of antibiotic leucinostatins and their inhibition on Phytophthora in bio-control Purpureocillium lilacinum.</title>
        <authorList>
            <person name="Wang G."/>
            <person name="Liu Z."/>
            <person name="Lin R."/>
            <person name="Li E."/>
            <person name="Mao Z."/>
            <person name="Ling J."/>
            <person name="Yin W."/>
            <person name="Xie B."/>
        </authorList>
    </citation>
    <scope>NUCLEOTIDE SEQUENCE [LARGE SCALE GENOMIC DNA]</scope>
    <source>
        <strain evidence="1">PLBJ-1</strain>
    </source>
</reference>
<evidence type="ECO:0000313" key="1">
    <source>
        <dbReference type="EMBL" id="OAQ71605.1"/>
    </source>
</evidence>
<name>A0A179G124_PURLI</name>
<protein>
    <submittedName>
        <fullName evidence="1">Uncharacterized protein</fullName>
    </submittedName>
</protein>
<dbReference type="AlphaFoldDB" id="A0A179G124"/>
<organism evidence="1 2">
    <name type="scientific">Purpureocillium lilacinum</name>
    <name type="common">Paecilomyces lilacinus</name>
    <dbReference type="NCBI Taxonomy" id="33203"/>
    <lineage>
        <taxon>Eukaryota</taxon>
        <taxon>Fungi</taxon>
        <taxon>Dikarya</taxon>
        <taxon>Ascomycota</taxon>
        <taxon>Pezizomycotina</taxon>
        <taxon>Sordariomycetes</taxon>
        <taxon>Hypocreomycetidae</taxon>
        <taxon>Hypocreales</taxon>
        <taxon>Ophiocordycipitaceae</taxon>
        <taxon>Purpureocillium</taxon>
    </lineage>
</organism>
<dbReference type="EMBL" id="LSBH01000010">
    <property type="protein sequence ID" value="OAQ71605.1"/>
    <property type="molecule type" value="Genomic_DNA"/>
</dbReference>
<comment type="caution">
    <text evidence="1">The sequence shown here is derived from an EMBL/GenBank/DDBJ whole genome shotgun (WGS) entry which is preliminary data.</text>
</comment>
<dbReference type="Proteomes" id="UP000078240">
    <property type="component" value="Unassembled WGS sequence"/>
</dbReference>
<gene>
    <name evidence="1" type="ORF">VFPBJ_10384</name>
</gene>
<evidence type="ECO:0000313" key="2">
    <source>
        <dbReference type="Proteomes" id="UP000078240"/>
    </source>
</evidence>
<accession>A0A179G124</accession>
<proteinExistence type="predicted"/>